<name>A0AAD7KFU5_9AGAR</name>
<dbReference type="AlphaFoldDB" id="A0AAD7KFU5"/>
<dbReference type="EMBL" id="JARKIB010000002">
    <property type="protein sequence ID" value="KAJ7784746.1"/>
    <property type="molecule type" value="Genomic_DNA"/>
</dbReference>
<feature type="region of interest" description="Disordered" evidence="1">
    <location>
        <begin position="75"/>
        <end position="114"/>
    </location>
</feature>
<evidence type="ECO:0000313" key="2">
    <source>
        <dbReference type="EMBL" id="KAJ7784746.1"/>
    </source>
</evidence>
<sequence length="114" mass="12335">MCGVWGRNIRRTGPLGFHVTKLLLPVVDPYPAFKLPLAVTFEKEEKAIVPDAAASSGDRILYNCTGTRGLEKWRTSTASRNDANGKLGPTSRAEWATDGEHTGTMGKRTEFGAG</sequence>
<accession>A0AAD7KFU5</accession>
<gene>
    <name evidence="2" type="ORF">B0H16DRAFT_1446892</name>
</gene>
<protein>
    <submittedName>
        <fullName evidence="2">Uncharacterized protein</fullName>
    </submittedName>
</protein>
<organism evidence="2 3">
    <name type="scientific">Mycena metata</name>
    <dbReference type="NCBI Taxonomy" id="1033252"/>
    <lineage>
        <taxon>Eukaryota</taxon>
        <taxon>Fungi</taxon>
        <taxon>Dikarya</taxon>
        <taxon>Basidiomycota</taxon>
        <taxon>Agaricomycotina</taxon>
        <taxon>Agaricomycetes</taxon>
        <taxon>Agaricomycetidae</taxon>
        <taxon>Agaricales</taxon>
        <taxon>Marasmiineae</taxon>
        <taxon>Mycenaceae</taxon>
        <taxon>Mycena</taxon>
    </lineage>
</organism>
<evidence type="ECO:0000313" key="3">
    <source>
        <dbReference type="Proteomes" id="UP001215598"/>
    </source>
</evidence>
<reference evidence="2" key="1">
    <citation type="submission" date="2023-03" db="EMBL/GenBank/DDBJ databases">
        <title>Massive genome expansion in bonnet fungi (Mycena s.s.) driven by repeated elements and novel gene families across ecological guilds.</title>
        <authorList>
            <consortium name="Lawrence Berkeley National Laboratory"/>
            <person name="Harder C.B."/>
            <person name="Miyauchi S."/>
            <person name="Viragh M."/>
            <person name="Kuo A."/>
            <person name="Thoen E."/>
            <person name="Andreopoulos B."/>
            <person name="Lu D."/>
            <person name="Skrede I."/>
            <person name="Drula E."/>
            <person name="Henrissat B."/>
            <person name="Morin E."/>
            <person name="Kohler A."/>
            <person name="Barry K."/>
            <person name="LaButti K."/>
            <person name="Morin E."/>
            <person name="Salamov A."/>
            <person name="Lipzen A."/>
            <person name="Mereny Z."/>
            <person name="Hegedus B."/>
            <person name="Baldrian P."/>
            <person name="Stursova M."/>
            <person name="Weitz H."/>
            <person name="Taylor A."/>
            <person name="Grigoriev I.V."/>
            <person name="Nagy L.G."/>
            <person name="Martin F."/>
            <person name="Kauserud H."/>
        </authorList>
    </citation>
    <scope>NUCLEOTIDE SEQUENCE</scope>
    <source>
        <strain evidence="2">CBHHK182m</strain>
    </source>
</reference>
<dbReference type="Proteomes" id="UP001215598">
    <property type="component" value="Unassembled WGS sequence"/>
</dbReference>
<keyword evidence="3" id="KW-1185">Reference proteome</keyword>
<proteinExistence type="predicted"/>
<evidence type="ECO:0000256" key="1">
    <source>
        <dbReference type="SAM" id="MobiDB-lite"/>
    </source>
</evidence>
<comment type="caution">
    <text evidence="2">The sequence shown here is derived from an EMBL/GenBank/DDBJ whole genome shotgun (WGS) entry which is preliminary data.</text>
</comment>